<organism evidence="2 3">
    <name type="scientific">Rhizomicrobium electricum</name>
    <dbReference type="NCBI Taxonomy" id="480070"/>
    <lineage>
        <taxon>Bacteria</taxon>
        <taxon>Pseudomonadati</taxon>
        <taxon>Pseudomonadota</taxon>
        <taxon>Alphaproteobacteria</taxon>
        <taxon>Micropepsales</taxon>
        <taxon>Micropepsaceae</taxon>
        <taxon>Rhizomicrobium</taxon>
    </lineage>
</organism>
<dbReference type="EMBL" id="BAAADD010000011">
    <property type="protein sequence ID" value="GAA0584742.1"/>
    <property type="molecule type" value="Genomic_DNA"/>
</dbReference>
<evidence type="ECO:0000313" key="3">
    <source>
        <dbReference type="Proteomes" id="UP001499951"/>
    </source>
</evidence>
<accession>A0ABN1F8M1</accession>
<dbReference type="Proteomes" id="UP001499951">
    <property type="component" value="Unassembled WGS sequence"/>
</dbReference>
<evidence type="ECO:0000313" key="2">
    <source>
        <dbReference type="EMBL" id="GAA0584742.1"/>
    </source>
</evidence>
<feature type="chain" id="PRO_5045391479" evidence="1">
    <location>
        <begin position="27"/>
        <end position="429"/>
    </location>
</feature>
<keyword evidence="1" id="KW-0732">Signal</keyword>
<evidence type="ECO:0000256" key="1">
    <source>
        <dbReference type="SAM" id="SignalP"/>
    </source>
</evidence>
<comment type="caution">
    <text evidence="2">The sequence shown here is derived from an EMBL/GenBank/DDBJ whole genome shotgun (WGS) entry which is preliminary data.</text>
</comment>
<keyword evidence="3" id="KW-1185">Reference proteome</keyword>
<name>A0ABN1F8M1_9PROT</name>
<feature type="signal peptide" evidence="1">
    <location>
        <begin position="1"/>
        <end position="26"/>
    </location>
</feature>
<gene>
    <name evidence="2" type="ORF">GCM10008942_37050</name>
</gene>
<proteinExistence type="predicted"/>
<protein>
    <submittedName>
        <fullName evidence="2">Uncharacterized protein</fullName>
    </submittedName>
</protein>
<dbReference type="RefSeq" id="WP_208393593.1">
    <property type="nucleotide sequence ID" value="NZ_BAAADD010000011.1"/>
</dbReference>
<sequence>MNDTGWRRYAAIGFFAALLMALPAHAASVLNAEAAKAVFAEAKAVSDKDGGALWGMKLFGPIMLVDPETRTLIASEPDETLKALDGVFVGTMPKDMLPANTALDWHGKRWTMLQWPVWGDRQEQARLLAHEMFHRLQPALHLHPNDVPNPHLDTLEGRLWLQLEWRALAVALTSTGKARTDAIRDALAFRARRTVLFPGAAEHERGLELNEGVAEYTGLRVASADTASAHWIAAGKLLSSKEKTWVRSFPYVSGPAYGLLLDDLAPGWRAKLTVKSDLSVVLAAALPKGAAVDAVAHAKRYGEAELRVIETERAAANEAVRKAYRAKLVDGPILVLPNLGQHFNVSFDPREVVPLDEAGTVYPTITVSDDWGSLAVKEGALLSPDWQRITVSAPASSTERVGAGWTLTLAPGWKLVPTDKPGSLTVKKD</sequence>
<reference evidence="2 3" key="1">
    <citation type="journal article" date="2019" name="Int. J. Syst. Evol. Microbiol.">
        <title>The Global Catalogue of Microorganisms (GCM) 10K type strain sequencing project: providing services to taxonomists for standard genome sequencing and annotation.</title>
        <authorList>
            <consortium name="The Broad Institute Genomics Platform"/>
            <consortium name="The Broad Institute Genome Sequencing Center for Infectious Disease"/>
            <person name="Wu L."/>
            <person name="Ma J."/>
        </authorList>
    </citation>
    <scope>NUCLEOTIDE SEQUENCE [LARGE SCALE GENOMIC DNA]</scope>
    <source>
        <strain evidence="2 3">JCM 15089</strain>
    </source>
</reference>